<gene>
    <name evidence="2" type="ORF">K505DRAFT_321552</name>
</gene>
<evidence type="ECO:0000313" key="3">
    <source>
        <dbReference type="Proteomes" id="UP000799757"/>
    </source>
</evidence>
<dbReference type="GO" id="GO:0004672">
    <property type="term" value="F:protein kinase activity"/>
    <property type="evidence" value="ECO:0007669"/>
    <property type="project" value="InterPro"/>
</dbReference>
<dbReference type="Gene3D" id="1.10.510.10">
    <property type="entry name" value="Transferase(Phosphotransferase) domain 1"/>
    <property type="match status" value="1"/>
</dbReference>
<dbReference type="InterPro" id="IPR011009">
    <property type="entry name" value="Kinase-like_dom_sf"/>
</dbReference>
<keyword evidence="3" id="KW-1185">Reference proteome</keyword>
<dbReference type="Pfam" id="PF00069">
    <property type="entry name" value="Pkinase"/>
    <property type="match status" value="1"/>
</dbReference>
<accession>A0A6A6XTN2</accession>
<name>A0A6A6XTN2_9PLEO</name>
<protein>
    <recommendedName>
        <fullName evidence="1">Protein kinase domain-containing protein</fullName>
    </recommendedName>
</protein>
<evidence type="ECO:0000313" key="2">
    <source>
        <dbReference type="EMBL" id="KAF2798927.1"/>
    </source>
</evidence>
<dbReference type="OrthoDB" id="4062651at2759"/>
<dbReference type="SUPFAM" id="SSF56112">
    <property type="entry name" value="Protein kinase-like (PK-like)"/>
    <property type="match status" value="1"/>
</dbReference>
<organism evidence="2 3">
    <name type="scientific">Melanomma pulvis-pyrius CBS 109.77</name>
    <dbReference type="NCBI Taxonomy" id="1314802"/>
    <lineage>
        <taxon>Eukaryota</taxon>
        <taxon>Fungi</taxon>
        <taxon>Dikarya</taxon>
        <taxon>Ascomycota</taxon>
        <taxon>Pezizomycotina</taxon>
        <taxon>Dothideomycetes</taxon>
        <taxon>Pleosporomycetidae</taxon>
        <taxon>Pleosporales</taxon>
        <taxon>Melanommataceae</taxon>
        <taxon>Melanomma</taxon>
    </lineage>
</organism>
<evidence type="ECO:0000259" key="1">
    <source>
        <dbReference type="PROSITE" id="PS50011"/>
    </source>
</evidence>
<feature type="domain" description="Protein kinase" evidence="1">
    <location>
        <begin position="115"/>
        <end position="329"/>
    </location>
</feature>
<sequence length="329" mass="36926">MSEDAFATKSKIEEISWDPHTDDFWVTLISNDYDKCFVVVLSREQKPGFDETDTIENKWLDELQGARDDDEKESNLMNNISNSIQALSEPVMRDLAPSSPNQKLDLHTCLNPPTFTFQVATVNGTATLIRRTKDFEDTRVPKTLDIASVKTDLPLINSTDIEVVKDLYSRRVFKVLVNGQERCCKIAGTFFHDSIQREFDALQQILDADIQVPHLKGIVKGKNGDLIGIITEYIDSPERSLALVDVKSTPTSEREKWATQIRDTVHKLHDHGVVWGDAKTDNVLIDKNGDAWIIDFGGGQTRGWISKGLAGTQEGDLEAVKKIIDVLQV</sequence>
<reference evidence="2" key="1">
    <citation type="journal article" date="2020" name="Stud. Mycol.">
        <title>101 Dothideomycetes genomes: a test case for predicting lifestyles and emergence of pathogens.</title>
        <authorList>
            <person name="Haridas S."/>
            <person name="Albert R."/>
            <person name="Binder M."/>
            <person name="Bloem J."/>
            <person name="Labutti K."/>
            <person name="Salamov A."/>
            <person name="Andreopoulos B."/>
            <person name="Baker S."/>
            <person name="Barry K."/>
            <person name="Bills G."/>
            <person name="Bluhm B."/>
            <person name="Cannon C."/>
            <person name="Castanera R."/>
            <person name="Culley D."/>
            <person name="Daum C."/>
            <person name="Ezra D."/>
            <person name="Gonzalez J."/>
            <person name="Henrissat B."/>
            <person name="Kuo A."/>
            <person name="Liang C."/>
            <person name="Lipzen A."/>
            <person name="Lutzoni F."/>
            <person name="Magnuson J."/>
            <person name="Mondo S."/>
            <person name="Nolan M."/>
            <person name="Ohm R."/>
            <person name="Pangilinan J."/>
            <person name="Park H.-J."/>
            <person name="Ramirez L."/>
            <person name="Alfaro M."/>
            <person name="Sun H."/>
            <person name="Tritt A."/>
            <person name="Yoshinaga Y."/>
            <person name="Zwiers L.-H."/>
            <person name="Turgeon B."/>
            <person name="Goodwin S."/>
            <person name="Spatafora J."/>
            <person name="Crous P."/>
            <person name="Grigoriev I."/>
        </authorList>
    </citation>
    <scope>NUCLEOTIDE SEQUENCE</scope>
    <source>
        <strain evidence="2">CBS 109.77</strain>
    </source>
</reference>
<dbReference type="GO" id="GO:0005524">
    <property type="term" value="F:ATP binding"/>
    <property type="evidence" value="ECO:0007669"/>
    <property type="project" value="InterPro"/>
</dbReference>
<dbReference type="Proteomes" id="UP000799757">
    <property type="component" value="Unassembled WGS sequence"/>
</dbReference>
<dbReference type="InterPro" id="IPR000719">
    <property type="entry name" value="Prot_kinase_dom"/>
</dbReference>
<proteinExistence type="predicted"/>
<dbReference type="EMBL" id="MU001774">
    <property type="protein sequence ID" value="KAF2798927.1"/>
    <property type="molecule type" value="Genomic_DNA"/>
</dbReference>
<dbReference type="PROSITE" id="PS50011">
    <property type="entry name" value="PROTEIN_KINASE_DOM"/>
    <property type="match status" value="1"/>
</dbReference>
<dbReference type="AlphaFoldDB" id="A0A6A6XTN2"/>